<feature type="region of interest" description="Disordered" evidence="1">
    <location>
        <begin position="450"/>
        <end position="490"/>
    </location>
</feature>
<feature type="region of interest" description="Disordered" evidence="1">
    <location>
        <begin position="40"/>
        <end position="84"/>
    </location>
</feature>
<proteinExistence type="predicted"/>
<evidence type="ECO:0000256" key="1">
    <source>
        <dbReference type="SAM" id="MobiDB-lite"/>
    </source>
</evidence>
<sequence length="490" mass="55259">MASSSDPVTLPANAAQLREQLIAATQRFFDSHGIRVKTRKLPVQAATPASAPGTKAEGGSARRTHGGGRSTQTDGSGQCTDSSSSASLPLYHFITRQKLHMAEQLLRNKSCYLTPYNKRSEKRQKASPWIMQDMSEEVKKHLAQMSSDFDDREFSGVYISLHTSPYLVDCEYGNLSRSRFVGWALVELLTTNERCLKALWIHPALSASSTRLVLQAFLPRILVEAIEFATPGVSPLCPWRFFYCWLNDFDLLPRGTWLLLSAPKYLALPVHCDNLNLGEEDEEDAKEEPRGKGKGAPGKGKASQPVGTRAEKGKRKGKKKEEEETHIGHRDGDDGTTCPCQQPSRWRDDFDEKLVGCTESYIYRNFDRIFDMIPKAIDSRLQEDINALPQENPEALKKEHPETDEEIRAAETFGLDDDTVMVCPAWTTKTLRNQERLLEKVYGQWKTGRFKRLGHEEEEEESRPQGRRRLNGHKHDSGQGKDVKPDGDEN</sequence>
<feature type="compositionally biased region" description="Polar residues" evidence="1">
    <location>
        <begin position="70"/>
        <end position="84"/>
    </location>
</feature>
<reference evidence="2" key="1">
    <citation type="journal article" date="2015" name="PLoS ONE">
        <title>Comprehensive Evaluation of Toxoplasma gondii VEG and Neospora caninum LIV Genomes with Tachyzoite Stage Transcriptome and Proteome Defines Novel Transcript Features.</title>
        <authorList>
            <person name="Ramaprasad A."/>
            <person name="Mourier T."/>
            <person name="Naeem R."/>
            <person name="Malas T.B."/>
            <person name="Moussa E."/>
            <person name="Panigrahi A."/>
            <person name="Vermont S.J."/>
            <person name="Otto T.D."/>
            <person name="Wastling J."/>
            <person name="Pain A."/>
        </authorList>
    </citation>
    <scope>NUCLEOTIDE SEQUENCE</scope>
    <source>
        <strain evidence="2">VEG</strain>
    </source>
</reference>
<organism evidence="2">
    <name type="scientific">Toxoplasma gondii (strain ATCC 50861 / VEG)</name>
    <dbReference type="NCBI Taxonomy" id="432359"/>
    <lineage>
        <taxon>Eukaryota</taxon>
        <taxon>Sar</taxon>
        <taxon>Alveolata</taxon>
        <taxon>Apicomplexa</taxon>
        <taxon>Conoidasida</taxon>
        <taxon>Coccidia</taxon>
        <taxon>Eucoccidiorida</taxon>
        <taxon>Eimeriorina</taxon>
        <taxon>Sarcocystidae</taxon>
        <taxon>Toxoplasma</taxon>
    </lineage>
</organism>
<evidence type="ECO:0000313" key="2">
    <source>
        <dbReference type="EMBL" id="CEL75483.1"/>
    </source>
</evidence>
<name>A0A0F7UZA2_TOXGV</name>
<feature type="region of interest" description="Disordered" evidence="1">
    <location>
        <begin position="280"/>
        <end position="339"/>
    </location>
</feature>
<dbReference type="AlphaFoldDB" id="A0A0F7UZA2"/>
<dbReference type="EMBL" id="LN714498">
    <property type="protein sequence ID" value="CEL75483.1"/>
    <property type="molecule type" value="Genomic_DNA"/>
</dbReference>
<evidence type="ECO:0008006" key="3">
    <source>
        <dbReference type="Google" id="ProtNLM"/>
    </source>
</evidence>
<feature type="compositionally biased region" description="Basic and acidic residues" evidence="1">
    <location>
        <begin position="473"/>
        <end position="490"/>
    </location>
</feature>
<feature type="compositionally biased region" description="Basic and acidic residues" evidence="1">
    <location>
        <begin position="319"/>
        <end position="333"/>
    </location>
</feature>
<gene>
    <name evidence="2" type="ORF">BN1205_015580</name>
</gene>
<accession>A0A0F7UZA2</accession>
<protein>
    <recommendedName>
        <fullName evidence="3">Erythrocyte membrane pfemp3, related protein</fullName>
    </recommendedName>
</protein>